<evidence type="ECO:0000256" key="7">
    <source>
        <dbReference type="SAM" id="MobiDB-lite"/>
    </source>
</evidence>
<evidence type="ECO:0000256" key="1">
    <source>
        <dbReference type="ARBA" id="ARBA00004141"/>
    </source>
</evidence>
<feature type="transmembrane region" description="Helical" evidence="8">
    <location>
        <begin position="392"/>
        <end position="411"/>
    </location>
</feature>
<keyword evidence="6 8" id="KW-0472">Membrane</keyword>
<feature type="transmembrane region" description="Helical" evidence="8">
    <location>
        <begin position="146"/>
        <end position="169"/>
    </location>
</feature>
<feature type="region of interest" description="Disordered" evidence="7">
    <location>
        <begin position="1"/>
        <end position="30"/>
    </location>
</feature>
<dbReference type="InterPro" id="IPR004841">
    <property type="entry name" value="AA-permease/SLC12A_dom"/>
</dbReference>
<keyword evidence="2" id="KW-0813">Transport</keyword>
<feature type="transmembrane region" description="Helical" evidence="8">
    <location>
        <begin position="363"/>
        <end position="380"/>
    </location>
</feature>
<dbReference type="PANTHER" id="PTHR43495">
    <property type="entry name" value="GABA PERMEASE"/>
    <property type="match status" value="1"/>
</dbReference>
<feature type="compositionally biased region" description="Low complexity" evidence="7">
    <location>
        <begin position="20"/>
        <end position="30"/>
    </location>
</feature>
<dbReference type="Gene3D" id="1.20.1740.10">
    <property type="entry name" value="Amino acid/polyamine transporter I"/>
    <property type="match status" value="1"/>
</dbReference>
<evidence type="ECO:0000256" key="6">
    <source>
        <dbReference type="ARBA" id="ARBA00023136"/>
    </source>
</evidence>
<organism evidence="10 11">
    <name type="scientific">Streptomyces catenulae</name>
    <dbReference type="NCBI Taxonomy" id="66875"/>
    <lineage>
        <taxon>Bacteria</taxon>
        <taxon>Bacillati</taxon>
        <taxon>Actinomycetota</taxon>
        <taxon>Actinomycetes</taxon>
        <taxon>Kitasatosporales</taxon>
        <taxon>Streptomycetaceae</taxon>
        <taxon>Streptomyces</taxon>
    </lineage>
</organism>
<evidence type="ECO:0000256" key="8">
    <source>
        <dbReference type="SAM" id="Phobius"/>
    </source>
</evidence>
<protein>
    <submittedName>
        <fullName evidence="10">Amino acid permease</fullName>
    </submittedName>
</protein>
<dbReference type="EMBL" id="JBEZVI010000003">
    <property type="protein sequence ID" value="MEU3709755.1"/>
    <property type="molecule type" value="Genomic_DNA"/>
</dbReference>
<keyword evidence="3 8" id="KW-0812">Transmembrane</keyword>
<feature type="transmembrane region" description="Helical" evidence="8">
    <location>
        <begin position="73"/>
        <end position="93"/>
    </location>
</feature>
<keyword evidence="11" id="KW-1185">Reference proteome</keyword>
<evidence type="ECO:0000313" key="11">
    <source>
        <dbReference type="Proteomes" id="UP001550853"/>
    </source>
</evidence>
<dbReference type="Pfam" id="PF00324">
    <property type="entry name" value="AA_permease"/>
    <property type="match status" value="1"/>
</dbReference>
<dbReference type="InterPro" id="IPR004840">
    <property type="entry name" value="Amino_acid_permease_CS"/>
</dbReference>
<accession>A0ABV2YVH6</accession>
<comment type="caution">
    <text evidence="10">The sequence shown here is derived from an EMBL/GenBank/DDBJ whole genome shotgun (WGS) entry which is preliminary data.</text>
</comment>
<evidence type="ECO:0000313" key="10">
    <source>
        <dbReference type="EMBL" id="MEU3709755.1"/>
    </source>
</evidence>
<evidence type="ECO:0000256" key="3">
    <source>
        <dbReference type="ARBA" id="ARBA00022692"/>
    </source>
</evidence>
<dbReference type="PROSITE" id="PS00218">
    <property type="entry name" value="AMINO_ACID_PERMEASE_1"/>
    <property type="match status" value="1"/>
</dbReference>
<dbReference type="PANTHER" id="PTHR43495:SF5">
    <property type="entry name" value="GAMMA-AMINOBUTYRIC ACID PERMEASE"/>
    <property type="match status" value="1"/>
</dbReference>
<dbReference type="PIRSF" id="PIRSF006060">
    <property type="entry name" value="AA_transporter"/>
    <property type="match status" value="1"/>
</dbReference>
<feature type="transmembrane region" description="Helical" evidence="8">
    <location>
        <begin position="307"/>
        <end position="327"/>
    </location>
</feature>
<proteinExistence type="predicted"/>
<dbReference type="RefSeq" id="WP_078653830.1">
    <property type="nucleotide sequence ID" value="NZ_JBEZVI010000003.1"/>
</dbReference>
<feature type="transmembrane region" description="Helical" evidence="8">
    <location>
        <begin position="181"/>
        <end position="205"/>
    </location>
</feature>
<dbReference type="Proteomes" id="UP001550853">
    <property type="component" value="Unassembled WGS sequence"/>
</dbReference>
<evidence type="ECO:0000256" key="2">
    <source>
        <dbReference type="ARBA" id="ARBA00022448"/>
    </source>
</evidence>
<feature type="transmembrane region" description="Helical" evidence="8">
    <location>
        <begin position="268"/>
        <end position="287"/>
    </location>
</feature>
<feature type="domain" description="Amino acid permease/ SLC12A" evidence="9">
    <location>
        <begin position="45"/>
        <end position="455"/>
    </location>
</feature>
<feature type="transmembrane region" description="Helical" evidence="8">
    <location>
        <begin position="423"/>
        <end position="447"/>
    </location>
</feature>
<reference evidence="10 11" key="1">
    <citation type="submission" date="2024-06" db="EMBL/GenBank/DDBJ databases">
        <title>The Natural Products Discovery Center: Release of the First 8490 Sequenced Strains for Exploring Actinobacteria Biosynthetic Diversity.</title>
        <authorList>
            <person name="Kalkreuter E."/>
            <person name="Kautsar S.A."/>
            <person name="Yang D."/>
            <person name="Bader C.D."/>
            <person name="Teijaro C.N."/>
            <person name="Fluegel L."/>
            <person name="Davis C.M."/>
            <person name="Simpson J.R."/>
            <person name="Lauterbach L."/>
            <person name="Steele A.D."/>
            <person name="Gui C."/>
            <person name="Meng S."/>
            <person name="Li G."/>
            <person name="Viehrig K."/>
            <person name="Ye F."/>
            <person name="Su P."/>
            <person name="Kiefer A.F."/>
            <person name="Nichols A."/>
            <person name="Cepeda A.J."/>
            <person name="Yan W."/>
            <person name="Fan B."/>
            <person name="Jiang Y."/>
            <person name="Adhikari A."/>
            <person name="Zheng C.-J."/>
            <person name="Schuster L."/>
            <person name="Cowan T.M."/>
            <person name="Smanski M.J."/>
            <person name="Chevrette M.G."/>
            <person name="De Carvalho L.P.S."/>
            <person name="Shen B."/>
        </authorList>
    </citation>
    <scope>NUCLEOTIDE SEQUENCE [LARGE SCALE GENOMIC DNA]</scope>
    <source>
        <strain evidence="10 11">NPDC033039</strain>
    </source>
</reference>
<evidence type="ECO:0000256" key="4">
    <source>
        <dbReference type="ARBA" id="ARBA00022970"/>
    </source>
</evidence>
<feature type="transmembrane region" description="Helical" evidence="8">
    <location>
        <begin position="46"/>
        <end position="67"/>
    </location>
</feature>
<keyword evidence="5 8" id="KW-1133">Transmembrane helix</keyword>
<sequence>MSGTDTRAGNGTPRGGGDAAGPVADADPAAGEPTARLAQGLLSRHMTMISIGGAVGAGLFVGSGVSIRQAGPGVLIAYALTAGIVILIMRMLAEMSVTRPDTGAFAVYGRLAFGRWAGFTSGWIYWVGWPLGLCIDAIAAAQVVHGWLPALPVWPVALVLVGVVVAVNLASVRAYGEMEFWVVWVKVAVIALFIGVGIVAVAGLLPGTPAPGTGNLLGHGGLLPMGLGGVVIATSSAMFSFSGTEIVTIAAGEAQDAAAAIRKSTRTILWRVTVFYLGSLAVVVLLLPWDDAAVGQSPFAATLTHLGLHHASTVLNIVLFAAMLSTMNSQVYASSRMLFALARDRDAPSLFARISRRGAPHTAILFTASLAALCLLLQVFHPTTAFGRLVDVTGDTVYVTWIGIAAAHLVLGRHDRAEGRRPLPGTAVWLFPALTWATLLALLALYAVMIVLPESRTDAVLALALTVAVALAGLWRQRRHPDGHGARIPLSAD</sequence>
<feature type="transmembrane region" description="Helical" evidence="8">
    <location>
        <begin position="459"/>
        <end position="475"/>
    </location>
</feature>
<evidence type="ECO:0000259" key="9">
    <source>
        <dbReference type="Pfam" id="PF00324"/>
    </source>
</evidence>
<keyword evidence="4" id="KW-0029">Amino-acid transport</keyword>
<feature type="transmembrane region" description="Helical" evidence="8">
    <location>
        <begin position="105"/>
        <end position="126"/>
    </location>
</feature>
<gene>
    <name evidence="10" type="ORF">AB0E61_06590</name>
</gene>
<evidence type="ECO:0000256" key="5">
    <source>
        <dbReference type="ARBA" id="ARBA00022989"/>
    </source>
</evidence>
<comment type="subcellular location">
    <subcellularLocation>
        <location evidence="1">Membrane</location>
        <topology evidence="1">Multi-pass membrane protein</topology>
    </subcellularLocation>
</comment>
<feature type="transmembrane region" description="Helical" evidence="8">
    <location>
        <begin position="225"/>
        <end position="247"/>
    </location>
</feature>
<name>A0ABV2YVH6_9ACTN</name>